<protein>
    <submittedName>
        <fullName evidence="7">Uncharacterized protein</fullName>
    </submittedName>
</protein>
<accession>A0A2T9YFX8</accession>
<comment type="subcellular location">
    <subcellularLocation>
        <location evidence="1">Nucleus</location>
    </subcellularLocation>
</comment>
<organism evidence="7 8">
    <name type="scientific">Smittium simulii</name>
    <dbReference type="NCBI Taxonomy" id="133385"/>
    <lineage>
        <taxon>Eukaryota</taxon>
        <taxon>Fungi</taxon>
        <taxon>Fungi incertae sedis</taxon>
        <taxon>Zoopagomycota</taxon>
        <taxon>Kickxellomycotina</taxon>
        <taxon>Harpellomycetes</taxon>
        <taxon>Harpellales</taxon>
        <taxon>Legeriomycetaceae</taxon>
        <taxon>Smittium</taxon>
    </lineage>
</organism>
<evidence type="ECO:0000256" key="5">
    <source>
        <dbReference type="ARBA" id="ARBA00023242"/>
    </source>
</evidence>
<dbReference type="Proteomes" id="UP000245383">
    <property type="component" value="Unassembled WGS sequence"/>
</dbReference>
<dbReference type="EMBL" id="MBFR01000214">
    <property type="protein sequence ID" value="PVU91219.1"/>
    <property type="molecule type" value="Genomic_DNA"/>
</dbReference>
<evidence type="ECO:0000313" key="8">
    <source>
        <dbReference type="Proteomes" id="UP000245383"/>
    </source>
</evidence>
<evidence type="ECO:0000256" key="4">
    <source>
        <dbReference type="ARBA" id="ARBA00023163"/>
    </source>
</evidence>
<dbReference type="GO" id="GO:0010468">
    <property type="term" value="P:regulation of gene expression"/>
    <property type="evidence" value="ECO:0007669"/>
    <property type="project" value="UniProtKB-ARBA"/>
</dbReference>
<dbReference type="OrthoDB" id="1363at2759"/>
<name>A0A2T9YFX8_9FUNG</name>
<evidence type="ECO:0000256" key="6">
    <source>
        <dbReference type="SAM" id="MobiDB-lite"/>
    </source>
</evidence>
<gene>
    <name evidence="7" type="ORF">BB561_004504</name>
</gene>
<feature type="region of interest" description="Disordered" evidence="6">
    <location>
        <begin position="421"/>
        <end position="447"/>
    </location>
</feature>
<dbReference type="AlphaFoldDB" id="A0A2T9YFX8"/>
<keyword evidence="3" id="KW-0805">Transcription regulation</keyword>
<dbReference type="InterPro" id="IPR013907">
    <property type="entry name" value="Sds3"/>
</dbReference>
<evidence type="ECO:0000256" key="2">
    <source>
        <dbReference type="ARBA" id="ARBA00022491"/>
    </source>
</evidence>
<dbReference type="Pfam" id="PF08598">
    <property type="entry name" value="Sds3"/>
    <property type="match status" value="1"/>
</dbReference>
<reference evidence="7 8" key="1">
    <citation type="journal article" date="2018" name="MBio">
        <title>Comparative Genomics Reveals the Core Gene Toolbox for the Fungus-Insect Symbiosis.</title>
        <authorList>
            <person name="Wang Y."/>
            <person name="Stata M."/>
            <person name="Wang W."/>
            <person name="Stajich J.E."/>
            <person name="White M.M."/>
            <person name="Moncalvo J.M."/>
        </authorList>
    </citation>
    <scope>NUCLEOTIDE SEQUENCE [LARGE SCALE GENOMIC DNA]</scope>
    <source>
        <strain evidence="7 8">SWE-8-4</strain>
    </source>
</reference>
<keyword evidence="5" id="KW-0539">Nucleus</keyword>
<feature type="region of interest" description="Disordered" evidence="6">
    <location>
        <begin position="614"/>
        <end position="638"/>
    </location>
</feature>
<keyword evidence="8" id="KW-1185">Reference proteome</keyword>
<proteinExistence type="predicted"/>
<comment type="caution">
    <text evidence="7">The sequence shown here is derived from an EMBL/GenBank/DDBJ whole genome shotgun (WGS) entry which is preliminary data.</text>
</comment>
<keyword evidence="2" id="KW-0678">Repressor</keyword>
<sequence length="884" mass="100383">MEINPSYEKYFCADDVIGESENDDAEYWLNIQNFENNDNPETFEKTQIFKYGKKKLTIIKQQFELAKQRLFEAKLLQLNTELDQIHNNEHDEIQSIILKLKAKLEVKNNQIINLLQIEKNNENLRFRASEKFIKDTYKDKTLALRQNLISDCVKRLCKLEDNFKLKIDISKQSKNRFSTNIQSDYDHEAEIQNLLDLINKYNQNSIIGNLVAHSNGNHNSVDSPFESFKIAQIPDINKKGSITPSEITSTSQCSVSTSKDDNAFSFSPLDITSQSHISSSSAPSTKAISAYQDLTHSHQSPVITLNRENLPETPQKFLSDSTFSINPKNVELTNVTPNVAHNPTKSPTNQSEHVLTAQTPIKSHTSTLTPNTCQEINKTLHTDFHIIETKVRENAQHPLKNTFIDLNPNQKNIDSYIDTSKLTQKDNFPSEPKIKSTQNKKSKREINQELTSSYKINIGNNRKSINVIPNPVNNSQFIQSNLESKANFSATNSSEDRINSRFNNKSTRVVYDFVDNYSDNKELILPIDKLNNYITSSPLILNSGSIPNTDVTKQGLIKKPLKTAPNTIKASPNKSFPILQPILISNKKSVSNTFLPPIASLDIPIKLTNNHTFPNTAPVSKSTNTMNPINTSQHRNSTSQKLVNKKSHNMNLNHNGKNNFNSSHYKNHLNGHNNTKNSYKDQNNYLQNKSIDNTSKYIKNYSTIISQNENPLTDSIKTSSPSNGTLNSSHGYSIHQNTVYNSHQNQINENKYINFDFYENPNLKQKIVNGVKRKLSGFTPNSIDYNYADSTQKNDVSSNNHVYNRESSYYSSRNTNDFNDDSYSSPMNYKAINLIKENKELTSVNAKRPEVGTNSVYRNFGQSMQTKKQVISSISNHSIIKKPT</sequence>
<evidence type="ECO:0000313" key="7">
    <source>
        <dbReference type="EMBL" id="PVU91219.1"/>
    </source>
</evidence>
<evidence type="ECO:0000256" key="1">
    <source>
        <dbReference type="ARBA" id="ARBA00004123"/>
    </source>
</evidence>
<evidence type="ECO:0000256" key="3">
    <source>
        <dbReference type="ARBA" id="ARBA00023015"/>
    </source>
</evidence>
<keyword evidence="4" id="KW-0804">Transcription</keyword>
<dbReference type="GO" id="GO:0005654">
    <property type="term" value="C:nucleoplasm"/>
    <property type="evidence" value="ECO:0007669"/>
    <property type="project" value="UniProtKB-ARBA"/>
</dbReference>